<dbReference type="PRINTS" id="PR00598">
    <property type="entry name" value="HTHMARR"/>
</dbReference>
<keyword evidence="2" id="KW-0238">DNA-binding</keyword>
<organism evidence="5 6">
    <name type="scientific">Stackebrandtia nassauensis (strain DSM 44728 / CIP 108903 / NRRL B-16338 / NBRC 102104 / LLR-40K-21)</name>
    <dbReference type="NCBI Taxonomy" id="446470"/>
    <lineage>
        <taxon>Bacteria</taxon>
        <taxon>Bacillati</taxon>
        <taxon>Actinomycetota</taxon>
        <taxon>Actinomycetes</taxon>
        <taxon>Glycomycetales</taxon>
        <taxon>Glycomycetaceae</taxon>
        <taxon>Stackebrandtia</taxon>
    </lineage>
</organism>
<dbReference type="PANTHER" id="PTHR42756:SF1">
    <property type="entry name" value="TRANSCRIPTIONAL REPRESSOR OF EMRAB OPERON"/>
    <property type="match status" value="1"/>
</dbReference>
<evidence type="ECO:0000259" key="4">
    <source>
        <dbReference type="PROSITE" id="PS50995"/>
    </source>
</evidence>
<evidence type="ECO:0000256" key="1">
    <source>
        <dbReference type="ARBA" id="ARBA00023015"/>
    </source>
</evidence>
<dbReference type="EMBL" id="CP001778">
    <property type="protein sequence ID" value="ADD40545.1"/>
    <property type="molecule type" value="Genomic_DNA"/>
</dbReference>
<dbReference type="Gene3D" id="1.10.10.10">
    <property type="entry name" value="Winged helix-like DNA-binding domain superfamily/Winged helix DNA-binding domain"/>
    <property type="match status" value="1"/>
</dbReference>
<keyword evidence="1" id="KW-0805">Transcription regulation</keyword>
<name>D3Q840_STANL</name>
<keyword evidence="3" id="KW-0804">Transcription</keyword>
<accession>D3Q840</accession>
<feature type="domain" description="HTH marR-type" evidence="4">
    <location>
        <begin position="23"/>
        <end position="158"/>
    </location>
</feature>
<dbReference type="PROSITE" id="PS50995">
    <property type="entry name" value="HTH_MARR_2"/>
    <property type="match status" value="1"/>
</dbReference>
<dbReference type="KEGG" id="sna:Snas_0833"/>
<dbReference type="OrthoDB" id="5243957at2"/>
<dbReference type="AlphaFoldDB" id="D3Q840"/>
<dbReference type="HOGENOM" id="CLU_083287_27_5_11"/>
<dbReference type="PROSITE" id="PS00519">
    <property type="entry name" value="HTH_ASNC_1"/>
    <property type="match status" value="1"/>
</dbReference>
<dbReference type="STRING" id="446470.Snas_0833"/>
<dbReference type="SMART" id="SM00347">
    <property type="entry name" value="HTH_MARR"/>
    <property type="match status" value="1"/>
</dbReference>
<dbReference type="eggNOG" id="COG1846">
    <property type="taxonomic scope" value="Bacteria"/>
</dbReference>
<protein>
    <submittedName>
        <fullName evidence="5">Transcriptional regulator, MarR family</fullName>
    </submittedName>
</protein>
<dbReference type="InterPro" id="IPR000835">
    <property type="entry name" value="HTH_MarR-typ"/>
</dbReference>
<dbReference type="GO" id="GO:0003700">
    <property type="term" value="F:DNA-binding transcription factor activity"/>
    <property type="evidence" value="ECO:0007669"/>
    <property type="project" value="InterPro"/>
</dbReference>
<evidence type="ECO:0000256" key="3">
    <source>
        <dbReference type="ARBA" id="ARBA00023163"/>
    </source>
</evidence>
<dbReference type="Pfam" id="PF12802">
    <property type="entry name" value="MarR_2"/>
    <property type="match status" value="1"/>
</dbReference>
<proteinExistence type="predicted"/>
<evidence type="ECO:0000256" key="2">
    <source>
        <dbReference type="ARBA" id="ARBA00023125"/>
    </source>
</evidence>
<dbReference type="SUPFAM" id="SSF46785">
    <property type="entry name" value="Winged helix' DNA-binding domain"/>
    <property type="match status" value="1"/>
</dbReference>
<evidence type="ECO:0000313" key="5">
    <source>
        <dbReference type="EMBL" id="ADD40545.1"/>
    </source>
</evidence>
<dbReference type="PROSITE" id="PS01117">
    <property type="entry name" value="HTH_MARR_1"/>
    <property type="match status" value="1"/>
</dbReference>
<sequence>MRDSVDERLAIWLRELPGLDPIKEQIISRISIVGRAVSEGRSESLDSNELAYWQFKTLLMLRRQGPPYELSPSELADILGLTRGALSARLAGLEERGLIVREHERDDRRRVTVRLTEPGRHAVQTQLDGEDAKEQRILAGLTDREKQVLANLLRKIVVAVET</sequence>
<dbReference type="Proteomes" id="UP000000844">
    <property type="component" value="Chromosome"/>
</dbReference>
<dbReference type="InterPro" id="IPR036390">
    <property type="entry name" value="WH_DNA-bd_sf"/>
</dbReference>
<dbReference type="RefSeq" id="WP_013016116.1">
    <property type="nucleotide sequence ID" value="NC_013947.1"/>
</dbReference>
<dbReference type="InterPro" id="IPR036388">
    <property type="entry name" value="WH-like_DNA-bd_sf"/>
</dbReference>
<dbReference type="GO" id="GO:0003677">
    <property type="term" value="F:DNA binding"/>
    <property type="evidence" value="ECO:0007669"/>
    <property type="project" value="UniProtKB-KW"/>
</dbReference>
<dbReference type="InterPro" id="IPR023187">
    <property type="entry name" value="Tscrpt_reg_MarR-type_CS"/>
</dbReference>
<gene>
    <name evidence="5" type="ordered locus">Snas_0833</name>
</gene>
<evidence type="ECO:0000313" key="6">
    <source>
        <dbReference type="Proteomes" id="UP000000844"/>
    </source>
</evidence>
<dbReference type="InterPro" id="IPR019885">
    <property type="entry name" value="Tscrpt_reg_HTH_AsnC-type_CS"/>
</dbReference>
<dbReference type="PANTHER" id="PTHR42756">
    <property type="entry name" value="TRANSCRIPTIONAL REGULATOR, MARR"/>
    <property type="match status" value="1"/>
</dbReference>
<reference evidence="5 6" key="1">
    <citation type="journal article" date="2009" name="Stand. Genomic Sci.">
        <title>Complete genome sequence of Stackebrandtia nassauensis type strain (LLR-40K-21).</title>
        <authorList>
            <person name="Munk C."/>
            <person name="Lapidus A."/>
            <person name="Copeland A."/>
            <person name="Jando M."/>
            <person name="Mayilraj S."/>
            <person name="Glavina Del Rio T."/>
            <person name="Nolan M."/>
            <person name="Chen F."/>
            <person name="Lucas S."/>
            <person name="Tice H."/>
            <person name="Cheng J.F."/>
            <person name="Han C."/>
            <person name="Detter J.C."/>
            <person name="Bruce D."/>
            <person name="Goodwin L."/>
            <person name="Chain P."/>
            <person name="Pitluck S."/>
            <person name="Goker M."/>
            <person name="Ovchinikova G."/>
            <person name="Pati A."/>
            <person name="Ivanova N."/>
            <person name="Mavromatis K."/>
            <person name="Chen A."/>
            <person name="Palaniappan K."/>
            <person name="Land M."/>
            <person name="Hauser L."/>
            <person name="Chang Y.J."/>
            <person name="Jeffries C.D."/>
            <person name="Bristow J."/>
            <person name="Eisen J.A."/>
            <person name="Markowitz V."/>
            <person name="Hugenholtz P."/>
            <person name="Kyrpides N.C."/>
            <person name="Klenk H.P."/>
        </authorList>
    </citation>
    <scope>NUCLEOTIDE SEQUENCE [LARGE SCALE GENOMIC DNA]</scope>
    <source>
        <strain evidence="6">DSM 44728 / CIP 108903 / NRRL B-16338 / NBRC 102104 / LLR-40K-21</strain>
    </source>
</reference>
<keyword evidence="6" id="KW-1185">Reference proteome</keyword>